<sequence>MLLFLTVWTFPVSSQALHNISWGAHSRAAPVNDFDKDMAFPGYMSVGIFLSKVAFFEIRRNSLAAHDQRVSSVEIIDIDQSVIIRWLGTDRFVAKENDDQKSKYSDLLRMII</sequence>
<accession>A0A438NAF9</accession>
<keyword evidence="1" id="KW-0732">Signal</keyword>
<dbReference type="AlphaFoldDB" id="A0A438NAF9"/>
<feature type="chain" id="PRO_5019496621" evidence="1">
    <location>
        <begin position="17"/>
        <end position="112"/>
    </location>
</feature>
<feature type="signal peptide" evidence="1">
    <location>
        <begin position="1"/>
        <end position="16"/>
    </location>
</feature>
<proteinExistence type="predicted"/>
<organism evidence="2 3">
    <name type="scientific">Exophiala mesophila</name>
    <name type="common">Black yeast-like fungus</name>
    <dbReference type="NCBI Taxonomy" id="212818"/>
    <lineage>
        <taxon>Eukaryota</taxon>
        <taxon>Fungi</taxon>
        <taxon>Dikarya</taxon>
        <taxon>Ascomycota</taxon>
        <taxon>Pezizomycotina</taxon>
        <taxon>Eurotiomycetes</taxon>
        <taxon>Chaetothyriomycetidae</taxon>
        <taxon>Chaetothyriales</taxon>
        <taxon>Herpotrichiellaceae</taxon>
        <taxon>Exophiala</taxon>
    </lineage>
</organism>
<dbReference type="EMBL" id="NAJM01000011">
    <property type="protein sequence ID" value="RVX72760.1"/>
    <property type="molecule type" value="Genomic_DNA"/>
</dbReference>
<dbReference type="Proteomes" id="UP000288859">
    <property type="component" value="Unassembled WGS sequence"/>
</dbReference>
<name>A0A438NAF9_EXOME</name>
<evidence type="ECO:0000313" key="2">
    <source>
        <dbReference type="EMBL" id="RVX72760.1"/>
    </source>
</evidence>
<protein>
    <submittedName>
        <fullName evidence="2">Uncharacterized protein</fullName>
    </submittedName>
</protein>
<comment type="caution">
    <text evidence="2">The sequence shown here is derived from an EMBL/GenBank/DDBJ whole genome shotgun (WGS) entry which is preliminary data.</text>
</comment>
<gene>
    <name evidence="2" type="ORF">B0A52_04159</name>
</gene>
<evidence type="ECO:0000313" key="3">
    <source>
        <dbReference type="Proteomes" id="UP000288859"/>
    </source>
</evidence>
<reference evidence="2 3" key="1">
    <citation type="submission" date="2017-03" db="EMBL/GenBank/DDBJ databases">
        <title>Genomes of endolithic fungi from Antarctica.</title>
        <authorList>
            <person name="Coleine C."/>
            <person name="Masonjones S."/>
            <person name="Stajich J.E."/>
        </authorList>
    </citation>
    <scope>NUCLEOTIDE SEQUENCE [LARGE SCALE GENOMIC DNA]</scope>
    <source>
        <strain evidence="2 3">CCFEE 6314</strain>
    </source>
</reference>
<evidence type="ECO:0000256" key="1">
    <source>
        <dbReference type="SAM" id="SignalP"/>
    </source>
</evidence>